<evidence type="ECO:0000313" key="7">
    <source>
        <dbReference type="Proteomes" id="UP000053370"/>
    </source>
</evidence>
<dbReference type="InterPro" id="IPR003439">
    <property type="entry name" value="ABC_transporter-like_ATP-bd"/>
</dbReference>
<evidence type="ECO:0000256" key="4">
    <source>
        <dbReference type="ARBA" id="ARBA00022840"/>
    </source>
</evidence>
<reference evidence="6" key="1">
    <citation type="journal article" date="2015" name="Genome Announc.">
        <title>Draft Genome Sequence of Anaerolineae Strain TC1, a Novel Isolate from a Methanogenic Wastewater Treatment System.</title>
        <authorList>
            <person name="Matsuura N."/>
            <person name="Tourlousse D.M."/>
            <person name="Sun L."/>
            <person name="Toyonaga M."/>
            <person name="Kuroda K."/>
            <person name="Ohashi A."/>
            <person name="Cruz R."/>
            <person name="Yamaguchi T."/>
            <person name="Sekiguchi Y."/>
        </authorList>
    </citation>
    <scope>NUCLEOTIDE SEQUENCE [LARGE SCALE GENOMIC DNA]</scope>
    <source>
        <strain evidence="6">TC1</strain>
    </source>
</reference>
<protein>
    <submittedName>
        <fullName evidence="6">ABC-type multidrug transport system, ATPase component</fullName>
    </submittedName>
</protein>
<organism evidence="6">
    <name type="scientific">Flexilinea flocculi</name>
    <dbReference type="NCBI Taxonomy" id="1678840"/>
    <lineage>
        <taxon>Bacteria</taxon>
        <taxon>Bacillati</taxon>
        <taxon>Chloroflexota</taxon>
        <taxon>Anaerolineae</taxon>
        <taxon>Anaerolineales</taxon>
        <taxon>Anaerolineaceae</taxon>
        <taxon>Flexilinea</taxon>
    </lineage>
</organism>
<accession>A0A0S7BRD3</accession>
<dbReference type="GO" id="GO:0016887">
    <property type="term" value="F:ATP hydrolysis activity"/>
    <property type="evidence" value="ECO:0007669"/>
    <property type="project" value="InterPro"/>
</dbReference>
<dbReference type="InterPro" id="IPR003593">
    <property type="entry name" value="AAA+_ATPase"/>
</dbReference>
<keyword evidence="7" id="KW-1185">Reference proteome</keyword>
<keyword evidence="3" id="KW-0547">Nucleotide-binding</keyword>
<feature type="domain" description="ABC transporter" evidence="5">
    <location>
        <begin position="13"/>
        <end position="222"/>
    </location>
</feature>
<dbReference type="InterPro" id="IPR027417">
    <property type="entry name" value="P-loop_NTPase"/>
</dbReference>
<comment type="similarity">
    <text evidence="1">Belongs to the ABC transporter superfamily.</text>
</comment>
<dbReference type="Proteomes" id="UP000053370">
    <property type="component" value="Unassembled WGS sequence"/>
</dbReference>
<dbReference type="OrthoDB" id="9809205at2"/>
<evidence type="ECO:0000259" key="5">
    <source>
        <dbReference type="PROSITE" id="PS50893"/>
    </source>
</evidence>
<evidence type="ECO:0000256" key="2">
    <source>
        <dbReference type="ARBA" id="ARBA00022448"/>
    </source>
</evidence>
<dbReference type="EMBL" id="DF968181">
    <property type="protein sequence ID" value="GAP40887.1"/>
    <property type="molecule type" value="Genomic_DNA"/>
</dbReference>
<dbReference type="PANTHER" id="PTHR43335:SF8">
    <property type="entry name" value="ABC TRANSPORTER, ATP-BINDING PROTEIN"/>
    <property type="match status" value="1"/>
</dbReference>
<name>A0A0S7BRD3_9CHLR</name>
<dbReference type="Gene3D" id="3.40.50.300">
    <property type="entry name" value="P-loop containing nucleotide triphosphate hydrolases"/>
    <property type="match status" value="1"/>
</dbReference>
<dbReference type="SUPFAM" id="SSF52540">
    <property type="entry name" value="P-loop containing nucleoside triphosphate hydrolases"/>
    <property type="match status" value="1"/>
</dbReference>
<keyword evidence="2" id="KW-0813">Transport</keyword>
<gene>
    <name evidence="6" type="ORF">ATC1_13869</name>
</gene>
<evidence type="ECO:0000313" key="6">
    <source>
        <dbReference type="EMBL" id="GAP40887.1"/>
    </source>
</evidence>
<evidence type="ECO:0000256" key="3">
    <source>
        <dbReference type="ARBA" id="ARBA00022741"/>
    </source>
</evidence>
<dbReference type="STRING" id="1678840.ATC1_13869"/>
<sequence>MASEKATVHKDAISVTNLSKQIRGRVILEDINFRIPVGSIAGIIGHNGAGKSMLLRVISGLVFPTSGEVKIFNEILGKDIEFPRNIGVLIEEPGLLSLYSGYDNLLLLSKIRNLINKDSIKDTIKSVGLDPDDKRPIKSYSTGMRQRLGIAIAIMENPDLVLLDEPSSGLDPEGIEIIHQLLHKLNKKGITILLTSHSLEEINLLTNLAFEMKSGKLFPSHQ</sequence>
<evidence type="ECO:0000256" key="1">
    <source>
        <dbReference type="ARBA" id="ARBA00005417"/>
    </source>
</evidence>
<dbReference type="PANTHER" id="PTHR43335">
    <property type="entry name" value="ABC TRANSPORTER, ATP-BINDING PROTEIN"/>
    <property type="match status" value="1"/>
</dbReference>
<dbReference type="AlphaFoldDB" id="A0A0S7BRD3"/>
<dbReference type="PATRIC" id="fig|1678840.3.peg.2252"/>
<proteinExistence type="inferred from homology"/>
<dbReference type="SMART" id="SM00382">
    <property type="entry name" value="AAA"/>
    <property type="match status" value="1"/>
</dbReference>
<dbReference type="Pfam" id="PF00005">
    <property type="entry name" value="ABC_tran"/>
    <property type="match status" value="1"/>
</dbReference>
<keyword evidence="4" id="KW-0067">ATP-binding</keyword>
<dbReference type="PROSITE" id="PS50893">
    <property type="entry name" value="ABC_TRANSPORTER_2"/>
    <property type="match status" value="1"/>
</dbReference>
<dbReference type="GO" id="GO:0005524">
    <property type="term" value="F:ATP binding"/>
    <property type="evidence" value="ECO:0007669"/>
    <property type="project" value="UniProtKB-KW"/>
</dbReference>
<dbReference type="RefSeq" id="WP_062280987.1">
    <property type="nucleotide sequence ID" value="NZ_DF968181.1"/>
</dbReference>